<dbReference type="Gene3D" id="3.30.70.1290">
    <property type="entry name" value="Transposase IS200-like"/>
    <property type="match status" value="1"/>
</dbReference>
<gene>
    <name evidence="2" type="ORF">MNB_SM-4-934</name>
</gene>
<sequence>MARRPRIDFAGFHHIINRGVARTDIYLCDADKDKFLEILCKACKTYRVNLQDYCLMNNHYHLLVELTSENLSLFMRQINSNYAIYFNKKYKRKGHLWQGRYKSYYIIGEDYLFSLYRYIEHNPLEANMSEHIGEYKFTLLASLLQNDLDIIECAKHSQLIELIKEEGVLEYLGLRLSENELEKLHLNEKRKLSMNEHELKLYKSKSLDEHFNGCTTKIKRDKAILSAIEDGYTQSNIAMYLNLSSSSISKIVNKDL</sequence>
<dbReference type="PANTHER" id="PTHR34322">
    <property type="entry name" value="TRANSPOSASE, Y1_TNP DOMAIN-CONTAINING"/>
    <property type="match status" value="1"/>
</dbReference>
<dbReference type="InterPro" id="IPR002686">
    <property type="entry name" value="Transposase_17"/>
</dbReference>
<dbReference type="SMART" id="SM01321">
    <property type="entry name" value="Y1_Tnp"/>
    <property type="match status" value="1"/>
</dbReference>
<organism evidence="2">
    <name type="scientific">hydrothermal vent metagenome</name>
    <dbReference type="NCBI Taxonomy" id="652676"/>
    <lineage>
        <taxon>unclassified sequences</taxon>
        <taxon>metagenomes</taxon>
        <taxon>ecological metagenomes</taxon>
    </lineage>
</organism>
<feature type="domain" description="Transposase IS200-like" evidence="1">
    <location>
        <begin position="8"/>
        <end position="122"/>
    </location>
</feature>
<dbReference type="GO" id="GO:0006313">
    <property type="term" value="P:DNA transposition"/>
    <property type="evidence" value="ECO:0007669"/>
    <property type="project" value="InterPro"/>
</dbReference>
<reference evidence="2" key="1">
    <citation type="submission" date="2016-10" db="EMBL/GenBank/DDBJ databases">
        <authorList>
            <person name="de Groot N.N."/>
        </authorList>
    </citation>
    <scope>NUCLEOTIDE SEQUENCE</scope>
</reference>
<dbReference type="InterPro" id="IPR036515">
    <property type="entry name" value="Transposase_17_sf"/>
</dbReference>
<protein>
    <recommendedName>
        <fullName evidence="1">Transposase IS200-like domain-containing protein</fullName>
    </recommendedName>
</protein>
<accession>A0A1W1BUE0</accession>
<dbReference type="GO" id="GO:0004803">
    <property type="term" value="F:transposase activity"/>
    <property type="evidence" value="ECO:0007669"/>
    <property type="project" value="InterPro"/>
</dbReference>
<proteinExistence type="predicted"/>
<dbReference type="EMBL" id="FPHF01000039">
    <property type="protein sequence ID" value="SFV57210.1"/>
    <property type="molecule type" value="Genomic_DNA"/>
</dbReference>
<evidence type="ECO:0000313" key="2">
    <source>
        <dbReference type="EMBL" id="SFV57210.1"/>
    </source>
</evidence>
<dbReference type="PANTHER" id="PTHR34322:SF2">
    <property type="entry name" value="TRANSPOSASE IS200-LIKE DOMAIN-CONTAINING PROTEIN"/>
    <property type="match status" value="1"/>
</dbReference>
<name>A0A1W1BUE0_9ZZZZ</name>
<evidence type="ECO:0000259" key="1">
    <source>
        <dbReference type="SMART" id="SM01321"/>
    </source>
</evidence>
<dbReference type="SUPFAM" id="SSF143422">
    <property type="entry name" value="Transposase IS200-like"/>
    <property type="match status" value="1"/>
</dbReference>
<dbReference type="AlphaFoldDB" id="A0A1W1BUE0"/>
<dbReference type="Pfam" id="PF01797">
    <property type="entry name" value="Y1_Tnp"/>
    <property type="match status" value="1"/>
</dbReference>
<dbReference type="GO" id="GO:0003677">
    <property type="term" value="F:DNA binding"/>
    <property type="evidence" value="ECO:0007669"/>
    <property type="project" value="InterPro"/>
</dbReference>